<name>A0A2T1E0M8_9CYAN</name>
<dbReference type="GO" id="GO:0004177">
    <property type="term" value="F:aminopeptidase activity"/>
    <property type="evidence" value="ECO:0007669"/>
    <property type="project" value="UniProtKB-EC"/>
</dbReference>
<dbReference type="PANTHER" id="PTHR43798:SF31">
    <property type="entry name" value="AB HYDROLASE SUPERFAMILY PROTEIN YCLE"/>
    <property type="match status" value="1"/>
</dbReference>
<evidence type="ECO:0000259" key="4">
    <source>
        <dbReference type="Pfam" id="PF00561"/>
    </source>
</evidence>
<gene>
    <name evidence="5" type="ORF">C7B82_20355</name>
</gene>
<dbReference type="Gene3D" id="3.40.50.1820">
    <property type="entry name" value="alpha/beta hydrolase"/>
    <property type="match status" value="1"/>
</dbReference>
<evidence type="ECO:0000256" key="3">
    <source>
        <dbReference type="SAM" id="Phobius"/>
    </source>
</evidence>
<dbReference type="InterPro" id="IPR029058">
    <property type="entry name" value="AB_hydrolase_fold"/>
</dbReference>
<comment type="caution">
    <text evidence="5">The sequence shown here is derived from an EMBL/GenBank/DDBJ whole genome shotgun (WGS) entry which is preliminary data.</text>
</comment>
<keyword evidence="3" id="KW-0472">Membrane</keyword>
<reference evidence="5 6" key="2">
    <citation type="submission" date="2018-03" db="EMBL/GenBank/DDBJ databases">
        <title>The ancient ancestry and fast evolution of plastids.</title>
        <authorList>
            <person name="Moore K.R."/>
            <person name="Magnabosco C."/>
            <person name="Momper L."/>
            <person name="Gold D.A."/>
            <person name="Bosak T."/>
            <person name="Fournier G.P."/>
        </authorList>
    </citation>
    <scope>NUCLEOTIDE SEQUENCE [LARGE SCALE GENOMIC DNA]</scope>
    <source>
        <strain evidence="5 6">ULC18</strain>
    </source>
</reference>
<reference evidence="6" key="1">
    <citation type="submission" date="2018-02" db="EMBL/GenBank/DDBJ databases">
        <authorList>
            <person name="Moore K."/>
            <person name="Momper L."/>
        </authorList>
    </citation>
    <scope>NUCLEOTIDE SEQUENCE [LARGE SCALE GENOMIC DNA]</scope>
    <source>
        <strain evidence="6">ULC18</strain>
    </source>
</reference>
<dbReference type="InterPro" id="IPR000073">
    <property type="entry name" value="AB_hydrolase_1"/>
</dbReference>
<dbReference type="AlphaFoldDB" id="A0A2T1E0M8"/>
<dbReference type="PRINTS" id="PR00793">
    <property type="entry name" value="PROAMNOPTASE"/>
</dbReference>
<dbReference type="GO" id="GO:0016020">
    <property type="term" value="C:membrane"/>
    <property type="evidence" value="ECO:0007669"/>
    <property type="project" value="TreeGrafter"/>
</dbReference>
<dbReference type="OrthoDB" id="252464at2"/>
<feature type="transmembrane region" description="Helical" evidence="3">
    <location>
        <begin position="58"/>
        <end position="78"/>
    </location>
</feature>
<evidence type="ECO:0000313" key="5">
    <source>
        <dbReference type="EMBL" id="PSB26269.1"/>
    </source>
</evidence>
<feature type="transmembrane region" description="Helical" evidence="3">
    <location>
        <begin position="85"/>
        <end position="106"/>
    </location>
</feature>
<dbReference type="EMBL" id="PVWK01000110">
    <property type="protein sequence ID" value="PSB26269.1"/>
    <property type="molecule type" value="Genomic_DNA"/>
</dbReference>
<protein>
    <submittedName>
        <fullName evidence="5">Alpha/beta hydrolase</fullName>
    </submittedName>
</protein>
<dbReference type="SUPFAM" id="SSF53474">
    <property type="entry name" value="alpha/beta-Hydrolases"/>
    <property type="match status" value="1"/>
</dbReference>
<keyword evidence="2 5" id="KW-0378">Hydrolase</keyword>
<dbReference type="RefSeq" id="WP_106258114.1">
    <property type="nucleotide sequence ID" value="NZ_PVWK01000110.1"/>
</dbReference>
<dbReference type="InterPro" id="IPR050266">
    <property type="entry name" value="AB_hydrolase_sf"/>
</dbReference>
<dbReference type="GO" id="GO:0006508">
    <property type="term" value="P:proteolysis"/>
    <property type="evidence" value="ECO:0007669"/>
    <property type="project" value="InterPro"/>
</dbReference>
<dbReference type="Pfam" id="PF00561">
    <property type="entry name" value="Abhydrolase_1"/>
    <property type="match status" value="1"/>
</dbReference>
<accession>A0A2T1E0M8</accession>
<dbReference type="PANTHER" id="PTHR43798">
    <property type="entry name" value="MONOACYLGLYCEROL LIPASE"/>
    <property type="match status" value="1"/>
</dbReference>
<evidence type="ECO:0000313" key="6">
    <source>
        <dbReference type="Proteomes" id="UP000239576"/>
    </source>
</evidence>
<feature type="domain" description="AB hydrolase-1" evidence="4">
    <location>
        <begin position="149"/>
        <end position="265"/>
    </location>
</feature>
<keyword evidence="3" id="KW-0812">Transmembrane</keyword>
<evidence type="ECO:0000256" key="1">
    <source>
        <dbReference type="ARBA" id="ARBA00010088"/>
    </source>
</evidence>
<dbReference type="Proteomes" id="UP000239576">
    <property type="component" value="Unassembled WGS sequence"/>
</dbReference>
<keyword evidence="3" id="KW-1133">Transmembrane helix</keyword>
<dbReference type="InterPro" id="IPR002410">
    <property type="entry name" value="Peptidase_S33"/>
</dbReference>
<proteinExistence type="inferred from homology"/>
<evidence type="ECO:0000256" key="2">
    <source>
        <dbReference type="ARBA" id="ARBA00022801"/>
    </source>
</evidence>
<feature type="transmembrane region" description="Helical" evidence="3">
    <location>
        <begin position="30"/>
        <end position="52"/>
    </location>
</feature>
<organism evidence="5 6">
    <name type="scientific">Stenomitos frigidus ULC18</name>
    <dbReference type="NCBI Taxonomy" id="2107698"/>
    <lineage>
        <taxon>Bacteria</taxon>
        <taxon>Bacillati</taxon>
        <taxon>Cyanobacteriota</taxon>
        <taxon>Cyanophyceae</taxon>
        <taxon>Leptolyngbyales</taxon>
        <taxon>Leptolyngbyaceae</taxon>
        <taxon>Stenomitos</taxon>
    </lineage>
</organism>
<comment type="similarity">
    <text evidence="1">Belongs to the peptidase S33 family.</text>
</comment>
<sequence>MSNIIHKHKLNRLSKLPIIKTILQRVYASTLLRILVFILIVLTMLPVALLPISTTIPAAILILFVMSEAALWVAVFRLGFTVRVVLAELAGFMTIALLAIFASQLFASTPPILDANGKPMPNSIAVLEKVKLGGAEEWITIRGKDSRNPVLLFLAGGPGGSYLVLEQRALAGLEDHFVVVNWDQPGAGKSFDAIDHAKLTPDRYITDAHELVLHLRQRFGKEKVYLSGQSWGSALGIMVVQRYPDLFHAFIGTGQEVAFLENELIKYDLALRLAQERGDMQQVAKLKQQGPPPYYGNDVMPKMLNYLNDLNRYRNDQQNLAIAKPKFNIVFEHITSSEYGLVDKVNLFLSRGELETVGVVFPQLWDVDFRKQATRLKVPVYFLMGRHDGTTSPKLTEEYFNLLTAPHKELIWFEHSGHGLWMNESAKFMDVMVNKVLAQGIISKADTYSPSVLSNTFKTRKETSFSNHYE</sequence>
<keyword evidence="6" id="KW-1185">Reference proteome</keyword>